<accession>A0A1G9TCC4</accession>
<dbReference type="Gene3D" id="3.40.50.1820">
    <property type="entry name" value="alpha/beta hydrolase"/>
    <property type="match status" value="1"/>
</dbReference>
<organism evidence="2 3">
    <name type="scientific">Allokutzneria albata</name>
    <name type="common">Kibdelosporangium albatum</name>
    <dbReference type="NCBI Taxonomy" id="211114"/>
    <lineage>
        <taxon>Bacteria</taxon>
        <taxon>Bacillati</taxon>
        <taxon>Actinomycetota</taxon>
        <taxon>Actinomycetes</taxon>
        <taxon>Pseudonocardiales</taxon>
        <taxon>Pseudonocardiaceae</taxon>
        <taxon>Allokutzneria</taxon>
    </lineage>
</organism>
<dbReference type="NCBIfam" id="TIGR02427">
    <property type="entry name" value="protocat_pcaD"/>
    <property type="match status" value="1"/>
</dbReference>
<protein>
    <submittedName>
        <fullName evidence="2">3-oxoadipate enol-lactonase</fullName>
    </submittedName>
</protein>
<evidence type="ECO:0000313" key="3">
    <source>
        <dbReference type="Proteomes" id="UP000183376"/>
    </source>
</evidence>
<dbReference type="PANTHER" id="PTHR43433:SF5">
    <property type="entry name" value="AB HYDROLASE-1 DOMAIN-CONTAINING PROTEIN"/>
    <property type="match status" value="1"/>
</dbReference>
<dbReference type="InterPro" id="IPR050471">
    <property type="entry name" value="AB_hydrolase"/>
</dbReference>
<sequence length="256" mass="27260">MHHVVDGPADGPVVVFSNSVGSRLEIWDPQLEPLVDNGFRVLRYDTRGHGRSPVPHGPYGIDDLGGDVLGLLDALGIESAHFVGLSLGGMTGIWLAQNAPERIRCLVLCCTSARPGNSQMWLDRAKTVRAGGVESVAPGAVGRWFTQDWISANPEQAARMREMIATTPPEGYASCCELLAGLDLVAGLSKIVAPTLVISGADDEALPPQHGRVIAEAVRGARFEVVEHAAHLGSYEQAGRFTQLILEHVKHAAGNP</sequence>
<evidence type="ECO:0000313" key="2">
    <source>
        <dbReference type="EMBL" id="SDM45300.1"/>
    </source>
</evidence>
<dbReference type="GO" id="GO:0047570">
    <property type="term" value="F:3-oxoadipate enol-lactonase activity"/>
    <property type="evidence" value="ECO:0007669"/>
    <property type="project" value="InterPro"/>
</dbReference>
<feature type="domain" description="AB hydrolase-1" evidence="1">
    <location>
        <begin position="13"/>
        <end position="236"/>
    </location>
</feature>
<dbReference type="GO" id="GO:0042952">
    <property type="term" value="P:beta-ketoadipate pathway"/>
    <property type="evidence" value="ECO:0007669"/>
    <property type="project" value="InterPro"/>
</dbReference>
<dbReference type="InterPro" id="IPR029058">
    <property type="entry name" value="AB_hydrolase_fold"/>
</dbReference>
<keyword evidence="3" id="KW-1185">Reference proteome</keyword>
<dbReference type="RefSeq" id="WP_156051721.1">
    <property type="nucleotide sequence ID" value="NZ_JOEF01000035.1"/>
</dbReference>
<dbReference type="InterPro" id="IPR026968">
    <property type="entry name" value="PcaD/CatD"/>
</dbReference>
<dbReference type="eggNOG" id="COG2267">
    <property type="taxonomic scope" value="Bacteria"/>
</dbReference>
<dbReference type="EMBL" id="LT629701">
    <property type="protein sequence ID" value="SDM45300.1"/>
    <property type="molecule type" value="Genomic_DNA"/>
</dbReference>
<dbReference type="SUPFAM" id="SSF53474">
    <property type="entry name" value="alpha/beta-Hydrolases"/>
    <property type="match status" value="1"/>
</dbReference>
<dbReference type="STRING" id="211114.SAMN04489726_1698"/>
<reference evidence="2 3" key="1">
    <citation type="submission" date="2016-10" db="EMBL/GenBank/DDBJ databases">
        <authorList>
            <person name="de Groot N.N."/>
        </authorList>
    </citation>
    <scope>NUCLEOTIDE SEQUENCE [LARGE SCALE GENOMIC DNA]</scope>
    <source>
        <strain evidence="2 3">DSM 44149</strain>
    </source>
</reference>
<dbReference type="OrthoDB" id="3396704at2"/>
<dbReference type="Proteomes" id="UP000183376">
    <property type="component" value="Chromosome I"/>
</dbReference>
<dbReference type="Pfam" id="PF00561">
    <property type="entry name" value="Abhydrolase_1"/>
    <property type="match status" value="1"/>
</dbReference>
<proteinExistence type="predicted"/>
<dbReference type="PANTHER" id="PTHR43433">
    <property type="entry name" value="HYDROLASE, ALPHA/BETA FOLD FAMILY PROTEIN"/>
    <property type="match status" value="1"/>
</dbReference>
<evidence type="ECO:0000259" key="1">
    <source>
        <dbReference type="Pfam" id="PF00561"/>
    </source>
</evidence>
<gene>
    <name evidence="2" type="ORF">SAMN04489726_1698</name>
</gene>
<dbReference type="PRINTS" id="PR00111">
    <property type="entry name" value="ABHYDROLASE"/>
</dbReference>
<dbReference type="InterPro" id="IPR000073">
    <property type="entry name" value="AB_hydrolase_1"/>
</dbReference>
<name>A0A1G9TCC4_ALLAB</name>
<dbReference type="AlphaFoldDB" id="A0A1G9TCC4"/>